<feature type="compositionally biased region" description="Basic residues" evidence="1">
    <location>
        <begin position="1"/>
        <end position="12"/>
    </location>
</feature>
<dbReference type="STRING" id="301148.B4135_4287"/>
<proteinExistence type="predicted"/>
<gene>
    <name evidence="2" type="ORF">B4135_4287</name>
</gene>
<evidence type="ECO:0000313" key="2">
    <source>
        <dbReference type="EMBL" id="KYD07606.1"/>
    </source>
</evidence>
<sequence>MAPRIRRARIRSFRAGTFPPAKKSLQAADDPAARRDEFQGKPGVFIDPMPGDRFTAT</sequence>
<dbReference type="AlphaFoldDB" id="A0A150L6I4"/>
<dbReference type="EMBL" id="LQYT01000147">
    <property type="protein sequence ID" value="KYD07606.1"/>
    <property type="molecule type" value="Genomic_DNA"/>
</dbReference>
<name>A0A150L6I4_9BACI</name>
<organism evidence="2 3">
    <name type="scientific">Caldibacillus debilis</name>
    <dbReference type="NCBI Taxonomy" id="301148"/>
    <lineage>
        <taxon>Bacteria</taxon>
        <taxon>Bacillati</taxon>
        <taxon>Bacillota</taxon>
        <taxon>Bacilli</taxon>
        <taxon>Bacillales</taxon>
        <taxon>Bacillaceae</taxon>
        <taxon>Caldibacillus</taxon>
    </lineage>
</organism>
<comment type="caution">
    <text evidence="2">The sequence shown here is derived from an EMBL/GenBank/DDBJ whole genome shotgun (WGS) entry which is preliminary data.</text>
</comment>
<accession>A0A150L6I4</accession>
<dbReference type="Proteomes" id="UP000075683">
    <property type="component" value="Unassembled WGS sequence"/>
</dbReference>
<reference evidence="2 3" key="1">
    <citation type="submission" date="2016-01" db="EMBL/GenBank/DDBJ databases">
        <title>Draft Genome Sequences of Seven Thermophilic Sporeformers Isolated from Foods.</title>
        <authorList>
            <person name="Berendsen E.M."/>
            <person name="Wells-Bennik M.H."/>
            <person name="Krawcyk A.O."/>
            <person name="De Jong A."/>
            <person name="Holsappel S."/>
            <person name="Eijlander R.T."/>
            <person name="Kuipers O.P."/>
        </authorList>
    </citation>
    <scope>NUCLEOTIDE SEQUENCE [LARGE SCALE GENOMIC DNA]</scope>
    <source>
        <strain evidence="2 3">B4135</strain>
    </source>
</reference>
<evidence type="ECO:0000256" key="1">
    <source>
        <dbReference type="SAM" id="MobiDB-lite"/>
    </source>
</evidence>
<protein>
    <submittedName>
        <fullName evidence="2">Uncharacterized protein</fullName>
    </submittedName>
</protein>
<evidence type="ECO:0000313" key="3">
    <source>
        <dbReference type="Proteomes" id="UP000075683"/>
    </source>
</evidence>
<feature type="region of interest" description="Disordered" evidence="1">
    <location>
        <begin position="1"/>
        <end position="57"/>
    </location>
</feature>